<proteinExistence type="predicted"/>
<organism evidence="2 3">
    <name type="scientific">Micromonospora noduli</name>
    <dbReference type="NCBI Taxonomy" id="709876"/>
    <lineage>
        <taxon>Bacteria</taxon>
        <taxon>Bacillati</taxon>
        <taxon>Actinomycetota</taxon>
        <taxon>Actinomycetes</taxon>
        <taxon>Micromonosporales</taxon>
        <taxon>Micromonosporaceae</taxon>
        <taxon>Micromonospora</taxon>
    </lineage>
</organism>
<comment type="caution">
    <text evidence="2">The sequence shown here is derived from an EMBL/GenBank/DDBJ whole genome shotgun (WGS) entry which is preliminary data.</text>
</comment>
<evidence type="ECO:0000313" key="3">
    <source>
        <dbReference type="Proteomes" id="UP000248966"/>
    </source>
</evidence>
<dbReference type="EMBL" id="PYAA01000011">
    <property type="protein sequence ID" value="RAO03101.1"/>
    <property type="molecule type" value="Genomic_DNA"/>
</dbReference>
<evidence type="ECO:0000256" key="1">
    <source>
        <dbReference type="SAM" id="MobiDB-lite"/>
    </source>
</evidence>
<gene>
    <name evidence="2" type="ORF">LAH08_02111</name>
</gene>
<accession>A0A328N5G8</accession>
<evidence type="ECO:0000313" key="2">
    <source>
        <dbReference type="EMBL" id="RAO03101.1"/>
    </source>
</evidence>
<dbReference type="RefSeq" id="WP_146758784.1">
    <property type="nucleotide sequence ID" value="NZ_PYAA01000011.1"/>
</dbReference>
<protein>
    <submittedName>
        <fullName evidence="2">Uncharacterized protein</fullName>
    </submittedName>
</protein>
<reference evidence="2 3" key="1">
    <citation type="submission" date="2018-03" db="EMBL/GenBank/DDBJ databases">
        <title>Defining the species Micromonospora saelicesensis and Micromonospora noduli under the framework of genomics.</title>
        <authorList>
            <person name="Riesco R."/>
            <person name="Trujillo M.E."/>
        </authorList>
    </citation>
    <scope>NUCLEOTIDE SEQUENCE [LARGE SCALE GENOMIC DNA]</scope>
    <source>
        <strain evidence="2 3">LAH08</strain>
    </source>
</reference>
<feature type="region of interest" description="Disordered" evidence="1">
    <location>
        <begin position="206"/>
        <end position="225"/>
    </location>
</feature>
<dbReference type="AlphaFoldDB" id="A0A328N5G8"/>
<sequence>MNLDATGPDEIRAAFGQAAEAAGERSQEVGGIASVLVEAADRYETLQMHPSTLGHLRDAATAFTTAQGSLSAAQEQLTATLADFNAHDGQVADATEAGGTRASREISAASGEAFVANPANVFKEITVNDMIPNVDPAAPAHAGSADALRIRDLLRVADTMVLRDGENFAGSASVRDGEGLMVLAAAVDTADGRVVHVAVPVPEESKADWKGAHTTAQESRIDPEDGDTYSVNTYSDATAIIGADDVAELPARVDDVIAQAAKVDREYRQLIRKSDRLHKERLQLELARFADAADAALQLRLDSSERQHYRCQQRRWAYVQDCLDRLGPDDRAGYEDLQRRIAAAGVDRFEPGREDLAAEVCGLTVREYRELVDIRRKPRHARTRDEQTRHDVLSGDRKPLLLAEQAAIIHGLSVDEYREWEALTNLGEPRTAGPYRSARGRTPEQQARYNMLQSSPRGATGATPGQTMQIRSQFDAYQRAHHSDKLTWTAERLERAELAARARPLDQVDAARLKQVIAEYDKINDRCEALGGEITARVEIPGHHNAKLVVEAVQREEDGGVDYQVRCVPPNAAEDGSLGDDPYRTTASGLRKLAKTLANLGIGR</sequence>
<name>A0A328N5G8_9ACTN</name>
<dbReference type="Proteomes" id="UP000248966">
    <property type="component" value="Unassembled WGS sequence"/>
</dbReference>